<dbReference type="Proteomes" id="UP000790787">
    <property type="component" value="Chromosome 18"/>
</dbReference>
<name>A0AC58T5L2_TOBAC</name>
<gene>
    <name evidence="2" type="primary">LOC142172749</name>
</gene>
<organism evidence="1 2">
    <name type="scientific">Nicotiana tabacum</name>
    <name type="common">Common tobacco</name>
    <dbReference type="NCBI Taxonomy" id="4097"/>
    <lineage>
        <taxon>Eukaryota</taxon>
        <taxon>Viridiplantae</taxon>
        <taxon>Streptophyta</taxon>
        <taxon>Embryophyta</taxon>
        <taxon>Tracheophyta</taxon>
        <taxon>Spermatophyta</taxon>
        <taxon>Magnoliopsida</taxon>
        <taxon>eudicotyledons</taxon>
        <taxon>Gunneridae</taxon>
        <taxon>Pentapetalae</taxon>
        <taxon>asterids</taxon>
        <taxon>lamiids</taxon>
        <taxon>Solanales</taxon>
        <taxon>Solanaceae</taxon>
        <taxon>Nicotianoideae</taxon>
        <taxon>Nicotianeae</taxon>
        <taxon>Nicotiana</taxon>
    </lineage>
</organism>
<dbReference type="RefSeq" id="XP_075092526.1">
    <property type="nucleotide sequence ID" value="XM_075236425.1"/>
</dbReference>
<protein>
    <submittedName>
        <fullName evidence="2">Uncharacterized protein LOC142172749</fullName>
    </submittedName>
</protein>
<accession>A0AC58T5L2</accession>
<evidence type="ECO:0000313" key="1">
    <source>
        <dbReference type="Proteomes" id="UP000790787"/>
    </source>
</evidence>
<proteinExistence type="predicted"/>
<keyword evidence="1" id="KW-1185">Reference proteome</keyword>
<reference evidence="1" key="1">
    <citation type="journal article" date="2014" name="Nat. Commun.">
        <title>The tobacco genome sequence and its comparison with those of tomato and potato.</title>
        <authorList>
            <person name="Sierro N."/>
            <person name="Battey J.N."/>
            <person name="Ouadi S."/>
            <person name="Bakaher N."/>
            <person name="Bovet L."/>
            <person name="Willig A."/>
            <person name="Goepfert S."/>
            <person name="Peitsch M.C."/>
            <person name="Ivanov N.V."/>
        </authorList>
    </citation>
    <scope>NUCLEOTIDE SEQUENCE [LARGE SCALE GENOMIC DNA]</scope>
</reference>
<sequence length="873" mass="100556">MADSMPHKMITRGIPTKILNFDGPSFSLQITQGESDFAGKSATTVSQRRTKLHNDKSKEVQVEKSSKETKNPVVSKMKKPMNDSSCVNVKEVAAKKISDTRHQKGINFFVKHQPKFAPHISVYTNTDIVSQLKENLTPDQYQQLVHVNGTSLHFILREFAIVTGLKCVGNDEDFEFSEKFPNRLIETYFGGANLVKKEQLMKCFADKNWGPDNDGDALKISLLYFIHTFIFSSENNSTPIPRLHFDLVESRRYSEYHWGLKAFEMLTKSISMKMDAEKKYYRIAGMPLAMQVWFYECYSVVDSKIALRVDDVVPKILNWRTTRYQPTIAYLMNGMFNDTGNMAYICIYKYAAAFRYIFGDVIPAVVSAVIFSQICCIQMHKDYSYICIQETAFIFRGSIQHNTFIVYKDISTSDIELAIIQNPPAGVDLEKRPSPAHSDKSGEDSDDFSPTPELQCKKKHVASVGPSSSPSHKKRKEHERHPNETEYQPKIPPVCVSEFGHKILHDNQLQDSQDDEVSSLRKDLNSFKEYVMGEFKSLRTLINDNFKKLSNHLQQNQQTESLHQRKEPIGRRDDGIDTDVGDNVEERGKLHQRCRPTYHLLVKKEYDKWVRDGLLARHDQRSNLEDHYKKNKSTLHIPLDFGVDQVNSKNWFFLLSFDGKLWDDNHIDVIFYYLRKKGKYNQTSNFKYTTVDCIFKTRIAEIFDRYADTDSNANVAKEEDVDRLHWVLAVVSFKERCIKVYDSYRSAGHDAYAVSEIDKLAKLVPLYLSISGFYRDSQGIDWSTYSAYTDKSHNDPFEDCGVHVAAYTEFLSTLGEIPQITFDSSLLRQRYGALLWDYAMRKIDVDAISENEAPSKIARQITESDSRMQIVLE</sequence>
<evidence type="ECO:0000313" key="2">
    <source>
        <dbReference type="RefSeq" id="XP_075092526.1"/>
    </source>
</evidence>
<reference evidence="2" key="2">
    <citation type="submission" date="2025-08" db="UniProtKB">
        <authorList>
            <consortium name="RefSeq"/>
        </authorList>
    </citation>
    <scope>IDENTIFICATION</scope>
    <source>
        <tissue evidence="2">Leaf</tissue>
    </source>
</reference>